<evidence type="ECO:0000313" key="1">
    <source>
        <dbReference type="EMBL" id="GIM17441.1"/>
    </source>
</evidence>
<accession>A0A8J4GXP0</accession>
<gene>
    <name evidence="1" type="ORF">Vretimale_19983</name>
</gene>
<organism evidence="1 2">
    <name type="scientific">Volvox reticuliferus</name>
    <dbReference type="NCBI Taxonomy" id="1737510"/>
    <lineage>
        <taxon>Eukaryota</taxon>
        <taxon>Viridiplantae</taxon>
        <taxon>Chlorophyta</taxon>
        <taxon>core chlorophytes</taxon>
        <taxon>Chlorophyceae</taxon>
        <taxon>CS clade</taxon>
        <taxon>Chlamydomonadales</taxon>
        <taxon>Volvocaceae</taxon>
        <taxon>Volvox</taxon>
    </lineage>
</organism>
<reference evidence="1" key="1">
    <citation type="journal article" date="2021" name="Proc. Natl. Acad. Sci. U.S.A.">
        <title>Three genomes in the algal genus Volvox reveal the fate of a haploid sex-determining region after a transition to homothallism.</title>
        <authorList>
            <person name="Yamamoto K."/>
            <person name="Hamaji T."/>
            <person name="Kawai-Toyooka H."/>
            <person name="Matsuzaki R."/>
            <person name="Takahashi F."/>
            <person name="Nishimura Y."/>
            <person name="Kawachi M."/>
            <person name="Noguchi H."/>
            <person name="Minakuchi Y."/>
            <person name="Umen J.G."/>
            <person name="Toyoda A."/>
            <person name="Nozaki H."/>
        </authorList>
    </citation>
    <scope>NUCLEOTIDE SEQUENCE</scope>
    <source>
        <strain evidence="1">NIES-3785</strain>
    </source>
</reference>
<proteinExistence type="predicted"/>
<dbReference type="EMBL" id="BNCQ01000126">
    <property type="protein sequence ID" value="GIM17441.1"/>
    <property type="molecule type" value="Genomic_DNA"/>
</dbReference>
<protein>
    <submittedName>
        <fullName evidence="1">Uncharacterized protein</fullName>
    </submittedName>
</protein>
<sequence>MRITKVNRATGSRHRADWSEGARLVPCNSAAEHVADDLTKNPADGAEGSLQQQRSRVFAAMASLLDPIVIQKGSSMSIDGAFQAAGVPHKGGNGTAPFATCKADEDIASKEYHTKPKLKEGAAKPTGASFDADVYRQQIARNYTNMQASKARNYGGSGVF</sequence>
<evidence type="ECO:0000313" key="2">
    <source>
        <dbReference type="Proteomes" id="UP000722791"/>
    </source>
</evidence>
<comment type="caution">
    <text evidence="1">The sequence shown here is derived from an EMBL/GenBank/DDBJ whole genome shotgun (WGS) entry which is preliminary data.</text>
</comment>
<name>A0A8J4GXP0_9CHLO</name>
<dbReference type="Proteomes" id="UP000722791">
    <property type="component" value="Unassembled WGS sequence"/>
</dbReference>
<dbReference type="AlphaFoldDB" id="A0A8J4GXP0"/>